<sequence length="154" mass="15442">MGRRGHDGHGRGEFDVVVAPEKGADAAWCAGGRSRGHGCRGRSQPDAAPRGDEARRWSSQRSAAGGGLGRPAVLARGGVSVESGAGRDRESPALGTTTCGRRTGPVARSVRGLSLSPSLPVCGGDLGYGCGGMSGWPRCRSAMVIGGFVGGAAV</sequence>
<keyword evidence="3" id="KW-1185">Reference proteome</keyword>
<evidence type="ECO:0000313" key="3">
    <source>
        <dbReference type="Proteomes" id="UP001140949"/>
    </source>
</evidence>
<accession>A0AAX6F193</accession>
<feature type="region of interest" description="Disordered" evidence="1">
    <location>
        <begin position="32"/>
        <end position="103"/>
    </location>
</feature>
<dbReference type="AlphaFoldDB" id="A0AAX6F193"/>
<reference evidence="2" key="1">
    <citation type="journal article" date="2023" name="GigaByte">
        <title>Genome assembly of the bearded iris, Iris pallida Lam.</title>
        <authorList>
            <person name="Bruccoleri R.E."/>
            <person name="Oakeley E.J."/>
            <person name="Faust A.M.E."/>
            <person name="Altorfer M."/>
            <person name="Dessus-Babus S."/>
            <person name="Burckhardt D."/>
            <person name="Oertli M."/>
            <person name="Naumann U."/>
            <person name="Petersen F."/>
            <person name="Wong J."/>
        </authorList>
    </citation>
    <scope>NUCLEOTIDE SEQUENCE</scope>
    <source>
        <strain evidence="2">GSM-AAB239-AS_SAM_17_03QT</strain>
    </source>
</reference>
<name>A0AAX6F193_IRIPA</name>
<dbReference type="Proteomes" id="UP001140949">
    <property type="component" value="Unassembled WGS sequence"/>
</dbReference>
<comment type="caution">
    <text evidence="2">The sequence shown here is derived from an EMBL/GenBank/DDBJ whole genome shotgun (WGS) entry which is preliminary data.</text>
</comment>
<evidence type="ECO:0000313" key="2">
    <source>
        <dbReference type="EMBL" id="KAJ6809909.1"/>
    </source>
</evidence>
<protein>
    <submittedName>
        <fullName evidence="2">Atherin-like</fullName>
    </submittedName>
</protein>
<proteinExistence type="predicted"/>
<evidence type="ECO:0000256" key="1">
    <source>
        <dbReference type="SAM" id="MobiDB-lite"/>
    </source>
</evidence>
<reference evidence="2" key="2">
    <citation type="submission" date="2023-04" db="EMBL/GenBank/DDBJ databases">
        <authorList>
            <person name="Bruccoleri R.E."/>
            <person name="Oakeley E.J."/>
            <person name="Faust A.-M."/>
            <person name="Dessus-Babus S."/>
            <person name="Altorfer M."/>
            <person name="Burckhardt D."/>
            <person name="Oertli M."/>
            <person name="Naumann U."/>
            <person name="Petersen F."/>
            <person name="Wong J."/>
        </authorList>
    </citation>
    <scope>NUCLEOTIDE SEQUENCE</scope>
    <source>
        <strain evidence="2">GSM-AAB239-AS_SAM_17_03QT</strain>
        <tissue evidence="2">Leaf</tissue>
    </source>
</reference>
<gene>
    <name evidence="2" type="ORF">M6B38_159345</name>
</gene>
<dbReference type="EMBL" id="JANAVB010032819">
    <property type="protein sequence ID" value="KAJ6809909.1"/>
    <property type="molecule type" value="Genomic_DNA"/>
</dbReference>
<organism evidence="2 3">
    <name type="scientific">Iris pallida</name>
    <name type="common">Sweet iris</name>
    <dbReference type="NCBI Taxonomy" id="29817"/>
    <lineage>
        <taxon>Eukaryota</taxon>
        <taxon>Viridiplantae</taxon>
        <taxon>Streptophyta</taxon>
        <taxon>Embryophyta</taxon>
        <taxon>Tracheophyta</taxon>
        <taxon>Spermatophyta</taxon>
        <taxon>Magnoliopsida</taxon>
        <taxon>Liliopsida</taxon>
        <taxon>Asparagales</taxon>
        <taxon>Iridaceae</taxon>
        <taxon>Iridoideae</taxon>
        <taxon>Irideae</taxon>
        <taxon>Iris</taxon>
    </lineage>
</organism>